<name>A0ABW2T6Y9_9ACTN</name>
<organism evidence="2 3">
    <name type="scientific">Streptosporangium amethystogenes subsp. fukuiense</name>
    <dbReference type="NCBI Taxonomy" id="698418"/>
    <lineage>
        <taxon>Bacteria</taxon>
        <taxon>Bacillati</taxon>
        <taxon>Actinomycetota</taxon>
        <taxon>Actinomycetes</taxon>
        <taxon>Streptosporangiales</taxon>
        <taxon>Streptosporangiaceae</taxon>
        <taxon>Streptosporangium</taxon>
    </lineage>
</organism>
<feature type="compositionally biased region" description="Basic and acidic residues" evidence="1">
    <location>
        <begin position="18"/>
        <end position="28"/>
    </location>
</feature>
<comment type="caution">
    <text evidence="2">The sequence shown here is derived from an EMBL/GenBank/DDBJ whole genome shotgun (WGS) entry which is preliminary data.</text>
</comment>
<evidence type="ECO:0000313" key="3">
    <source>
        <dbReference type="Proteomes" id="UP001596514"/>
    </source>
</evidence>
<evidence type="ECO:0000256" key="1">
    <source>
        <dbReference type="SAM" id="MobiDB-lite"/>
    </source>
</evidence>
<proteinExistence type="predicted"/>
<reference evidence="3" key="1">
    <citation type="journal article" date="2019" name="Int. J. Syst. Evol. Microbiol.">
        <title>The Global Catalogue of Microorganisms (GCM) 10K type strain sequencing project: providing services to taxonomists for standard genome sequencing and annotation.</title>
        <authorList>
            <consortium name="The Broad Institute Genomics Platform"/>
            <consortium name="The Broad Institute Genome Sequencing Center for Infectious Disease"/>
            <person name="Wu L."/>
            <person name="Ma J."/>
        </authorList>
    </citation>
    <scope>NUCLEOTIDE SEQUENCE [LARGE SCALE GENOMIC DNA]</scope>
    <source>
        <strain evidence="3">JCM 10083</strain>
    </source>
</reference>
<protein>
    <submittedName>
        <fullName evidence="2">Uncharacterized protein</fullName>
    </submittedName>
</protein>
<sequence length="53" mass="5859">MGPELQLQLITQRTAELRQQADSHRLAREAQQAGKARPGGKLRRSLLGKIIPA</sequence>
<accession>A0ABW2T6Y9</accession>
<dbReference type="EMBL" id="JBHTEE010000001">
    <property type="protein sequence ID" value="MFC7603920.1"/>
    <property type="molecule type" value="Genomic_DNA"/>
</dbReference>
<feature type="region of interest" description="Disordered" evidence="1">
    <location>
        <begin position="18"/>
        <end position="53"/>
    </location>
</feature>
<dbReference type="RefSeq" id="WP_343964844.1">
    <property type="nucleotide sequence ID" value="NZ_BAAAGK010000025.1"/>
</dbReference>
<gene>
    <name evidence="2" type="ORF">ACFQVD_27775</name>
</gene>
<dbReference type="Proteomes" id="UP001596514">
    <property type="component" value="Unassembled WGS sequence"/>
</dbReference>
<keyword evidence="3" id="KW-1185">Reference proteome</keyword>
<evidence type="ECO:0000313" key="2">
    <source>
        <dbReference type="EMBL" id="MFC7603920.1"/>
    </source>
</evidence>